<dbReference type="InterPro" id="IPR014722">
    <property type="entry name" value="Rib_uL2_dom2"/>
</dbReference>
<dbReference type="GO" id="GO:0031564">
    <property type="term" value="P:transcription antitermination"/>
    <property type="evidence" value="ECO:0007669"/>
    <property type="project" value="UniProtKB-KW"/>
</dbReference>
<dbReference type="Gene3D" id="3.30.70.940">
    <property type="entry name" value="NusG, N-terminal domain"/>
    <property type="match status" value="1"/>
</dbReference>
<dbReference type="SUPFAM" id="SSF50104">
    <property type="entry name" value="Translation proteins SH3-like domain"/>
    <property type="match status" value="1"/>
</dbReference>
<dbReference type="PANTHER" id="PTHR30265:SF4">
    <property type="entry name" value="KOW MOTIF FAMILY PROTEIN, EXPRESSED"/>
    <property type="match status" value="1"/>
</dbReference>
<dbReference type="InterPro" id="IPR036735">
    <property type="entry name" value="NGN_dom_sf"/>
</dbReference>
<dbReference type="InterPro" id="IPR008991">
    <property type="entry name" value="Translation_prot_SH3-like_sf"/>
</dbReference>
<dbReference type="Gene3D" id="2.30.30.30">
    <property type="match status" value="1"/>
</dbReference>
<accession>A0A1G2KWR9</accession>
<keyword evidence="2" id="KW-0805">Transcription regulation</keyword>
<sequence>MPNTVVEEVVTGKQWYAMHTRSQHDKVVYQKLVRRNITAFLPVTNVPCKGRGCKQTNRPVSLTPGYVFAQCDHDELQSLKDRRIPDAHLLQGIVEDACIETLRKQMEGVQKNGHLIVGRPVSFVHKRVHITDGPFVDFGGLVLRENRTHGTATVELQIWGQTVPTEVPLQHLEEITV</sequence>
<evidence type="ECO:0000256" key="3">
    <source>
        <dbReference type="ARBA" id="ARBA00023163"/>
    </source>
</evidence>
<evidence type="ECO:0000259" key="4">
    <source>
        <dbReference type="Pfam" id="PF02357"/>
    </source>
</evidence>
<dbReference type="Proteomes" id="UP000178510">
    <property type="component" value="Unassembled WGS sequence"/>
</dbReference>
<evidence type="ECO:0000313" key="6">
    <source>
        <dbReference type="Proteomes" id="UP000178510"/>
    </source>
</evidence>
<evidence type="ECO:0000256" key="1">
    <source>
        <dbReference type="ARBA" id="ARBA00022814"/>
    </source>
</evidence>
<dbReference type="InterPro" id="IPR006645">
    <property type="entry name" value="NGN-like_dom"/>
</dbReference>
<dbReference type="EMBL" id="MHQM01000017">
    <property type="protein sequence ID" value="OHA03897.1"/>
    <property type="molecule type" value="Genomic_DNA"/>
</dbReference>
<keyword evidence="3" id="KW-0804">Transcription</keyword>
<dbReference type="GO" id="GO:0006354">
    <property type="term" value="P:DNA-templated transcription elongation"/>
    <property type="evidence" value="ECO:0007669"/>
    <property type="project" value="InterPro"/>
</dbReference>
<dbReference type="SUPFAM" id="SSF82679">
    <property type="entry name" value="N-utilization substance G protein NusG, N-terminal domain"/>
    <property type="match status" value="1"/>
</dbReference>
<protein>
    <recommendedName>
        <fullName evidence="4">NusG-like N-terminal domain-containing protein</fullName>
    </recommendedName>
</protein>
<evidence type="ECO:0000256" key="2">
    <source>
        <dbReference type="ARBA" id="ARBA00023015"/>
    </source>
</evidence>
<evidence type="ECO:0000313" key="5">
    <source>
        <dbReference type="EMBL" id="OHA03897.1"/>
    </source>
</evidence>
<dbReference type="PANTHER" id="PTHR30265">
    <property type="entry name" value="RHO-INTERACTING TRANSCRIPTION TERMINATION FACTOR NUSG"/>
    <property type="match status" value="1"/>
</dbReference>
<organism evidence="5 6">
    <name type="scientific">Candidatus Sungbacteria bacterium RIFCSPHIGHO2_02_FULL_52_23</name>
    <dbReference type="NCBI Taxonomy" id="1802274"/>
    <lineage>
        <taxon>Bacteria</taxon>
        <taxon>Candidatus Sungiibacteriota</taxon>
    </lineage>
</organism>
<gene>
    <name evidence="5" type="ORF">A3J58_00205</name>
</gene>
<dbReference type="STRING" id="1802274.A3J58_00205"/>
<feature type="domain" description="NusG-like N-terminal" evidence="4">
    <location>
        <begin position="13"/>
        <end position="75"/>
    </location>
</feature>
<reference evidence="5 6" key="1">
    <citation type="journal article" date="2016" name="Nat. Commun.">
        <title>Thousands of microbial genomes shed light on interconnected biogeochemical processes in an aquifer system.</title>
        <authorList>
            <person name="Anantharaman K."/>
            <person name="Brown C.T."/>
            <person name="Hug L.A."/>
            <person name="Sharon I."/>
            <person name="Castelle C.J."/>
            <person name="Probst A.J."/>
            <person name="Thomas B.C."/>
            <person name="Singh A."/>
            <person name="Wilkins M.J."/>
            <person name="Karaoz U."/>
            <person name="Brodie E.L."/>
            <person name="Williams K.H."/>
            <person name="Hubbard S.S."/>
            <person name="Banfield J.F."/>
        </authorList>
    </citation>
    <scope>NUCLEOTIDE SEQUENCE [LARGE SCALE GENOMIC DNA]</scope>
</reference>
<dbReference type="AlphaFoldDB" id="A0A1G2KWR9"/>
<keyword evidence="1" id="KW-0889">Transcription antitermination</keyword>
<dbReference type="InterPro" id="IPR043425">
    <property type="entry name" value="NusG-like"/>
</dbReference>
<comment type="caution">
    <text evidence="5">The sequence shown here is derived from an EMBL/GenBank/DDBJ whole genome shotgun (WGS) entry which is preliminary data.</text>
</comment>
<name>A0A1G2KWR9_9BACT</name>
<dbReference type="Pfam" id="PF02357">
    <property type="entry name" value="NusG"/>
    <property type="match status" value="1"/>
</dbReference>
<proteinExistence type="predicted"/>